<dbReference type="EMBL" id="QKVO01000010">
    <property type="protein sequence ID" value="RAO94941.1"/>
    <property type="molecule type" value="Genomic_DNA"/>
</dbReference>
<organism evidence="1 2">
    <name type="scientific">Mycoplasma wenyonii</name>
    <dbReference type="NCBI Taxonomy" id="65123"/>
    <lineage>
        <taxon>Bacteria</taxon>
        <taxon>Bacillati</taxon>
        <taxon>Mycoplasmatota</taxon>
        <taxon>Mollicutes</taxon>
        <taxon>Mycoplasmataceae</taxon>
        <taxon>Mycoplasma</taxon>
    </lineage>
</organism>
<dbReference type="RefSeq" id="WP_112665615.1">
    <property type="nucleotide sequence ID" value="NZ_QKVO01000010.1"/>
</dbReference>
<name>A0A328PTX8_9MOLU</name>
<comment type="caution">
    <text evidence="1">The sequence shown here is derived from an EMBL/GenBank/DDBJ whole genome shotgun (WGS) entry which is preliminary data.</text>
</comment>
<protein>
    <submittedName>
        <fullName evidence="1">Uncharacterized protein</fullName>
    </submittedName>
</protein>
<dbReference type="Proteomes" id="UP000249762">
    <property type="component" value="Unassembled WGS sequence"/>
</dbReference>
<keyword evidence="2" id="KW-1185">Reference proteome</keyword>
<proteinExistence type="predicted"/>
<reference evidence="2" key="1">
    <citation type="submission" date="2018-06" db="EMBL/GenBank/DDBJ databases">
        <authorList>
            <person name="Martinez Ocampo F."/>
            <person name="Quiroz Castaneda R.E."/>
            <person name="Rojas Lopez X."/>
        </authorList>
    </citation>
    <scope>NUCLEOTIDE SEQUENCE [LARGE SCALE GENOMIC DNA]</scope>
    <source>
        <strain evidence="2">INIFAP02</strain>
    </source>
</reference>
<dbReference type="OrthoDB" id="403188at2"/>
<gene>
    <name evidence="1" type="ORF">DNK47_02415</name>
</gene>
<sequence length="209" mass="23185">MSFLIKFAFPVIVTSSAVGLGTNFGSAEKTEGVTQQNPVLGSTVIQQPAVEVAEQRDTRVTEPDTQPTIIPAVEEKGNCQIIDTKEDLVGTFSPEETTFVSVTCTNVVDQESMLSKWTGFFPTSLFNLDSQSSLSIGKKFDIDIEEPEPTDEDTEPYKTVFKSEKFVDKSIIGTWGNEVAEDVTYKDKTIYEVLLTDQVSNLYLYSHQQ</sequence>
<dbReference type="AlphaFoldDB" id="A0A328PTX8"/>
<accession>A0A328PTX8</accession>
<evidence type="ECO:0000313" key="1">
    <source>
        <dbReference type="EMBL" id="RAO94941.1"/>
    </source>
</evidence>
<evidence type="ECO:0000313" key="2">
    <source>
        <dbReference type="Proteomes" id="UP000249762"/>
    </source>
</evidence>